<dbReference type="InterPro" id="IPR007860">
    <property type="entry name" value="DNA_mmatch_repair_MutS_con_dom"/>
</dbReference>
<dbReference type="GO" id="GO:0030983">
    <property type="term" value="F:mismatched DNA binding"/>
    <property type="evidence" value="ECO:0007669"/>
    <property type="project" value="InterPro"/>
</dbReference>
<dbReference type="AlphaFoldDB" id="X1RS21"/>
<evidence type="ECO:0000256" key="1">
    <source>
        <dbReference type="SAM" id="Phobius"/>
    </source>
</evidence>
<dbReference type="InterPro" id="IPR036678">
    <property type="entry name" value="MutS_con_dom_sf"/>
</dbReference>
<feature type="transmembrane region" description="Helical" evidence="1">
    <location>
        <begin position="71"/>
        <end position="91"/>
    </location>
</feature>
<keyword evidence="1" id="KW-0812">Transmembrane</keyword>
<dbReference type="SUPFAM" id="SSF53150">
    <property type="entry name" value="DNA repair protein MutS, domain II"/>
    <property type="match status" value="1"/>
</dbReference>
<gene>
    <name evidence="3" type="ORF">S12H4_26567</name>
</gene>
<proteinExistence type="predicted"/>
<organism evidence="3">
    <name type="scientific">marine sediment metagenome</name>
    <dbReference type="NCBI Taxonomy" id="412755"/>
    <lineage>
        <taxon>unclassified sequences</taxon>
        <taxon>metagenomes</taxon>
        <taxon>ecological metagenomes</taxon>
    </lineage>
</organism>
<protein>
    <recommendedName>
        <fullName evidence="2">DNA mismatch repair protein MutS connector domain-containing protein</fullName>
    </recommendedName>
</protein>
<dbReference type="GO" id="GO:0006298">
    <property type="term" value="P:mismatch repair"/>
    <property type="evidence" value="ECO:0007669"/>
    <property type="project" value="InterPro"/>
</dbReference>
<evidence type="ECO:0000259" key="2">
    <source>
        <dbReference type="Pfam" id="PF05188"/>
    </source>
</evidence>
<reference evidence="3" key="1">
    <citation type="journal article" date="2014" name="Front. Microbiol.">
        <title>High frequency of phylogenetically diverse reductive dehalogenase-homologous genes in deep subseafloor sedimentary metagenomes.</title>
        <authorList>
            <person name="Kawai M."/>
            <person name="Futagami T."/>
            <person name="Toyoda A."/>
            <person name="Takaki Y."/>
            <person name="Nishi S."/>
            <person name="Hori S."/>
            <person name="Arai W."/>
            <person name="Tsubouchi T."/>
            <person name="Morono Y."/>
            <person name="Uchiyama I."/>
            <person name="Ito T."/>
            <person name="Fujiyama A."/>
            <person name="Inagaki F."/>
            <person name="Takami H."/>
        </authorList>
    </citation>
    <scope>NUCLEOTIDE SEQUENCE</scope>
    <source>
        <strain evidence="3">Expedition CK06-06</strain>
    </source>
</reference>
<accession>X1RS21</accession>
<dbReference type="GO" id="GO:0005524">
    <property type="term" value="F:ATP binding"/>
    <property type="evidence" value="ECO:0007669"/>
    <property type="project" value="InterPro"/>
</dbReference>
<name>X1RS21_9ZZZZ</name>
<keyword evidence="1" id="KW-0472">Membrane</keyword>
<comment type="caution">
    <text evidence="3">The sequence shown here is derived from an EMBL/GenBank/DDBJ whole genome shotgun (WGS) entry which is preliminary data.</text>
</comment>
<sequence>DELFKVSPREIVFPEGEEKHVIEILSGHNMISILKSPLEDWAFDYSQAKNILESHFKVKSLAGFDLADKDMAVSAAGALLYYLLTAPVFYLL</sequence>
<evidence type="ECO:0000313" key="3">
    <source>
        <dbReference type="EMBL" id="GAI83517.1"/>
    </source>
</evidence>
<feature type="domain" description="DNA mismatch repair protein MutS connector" evidence="2">
    <location>
        <begin position="1"/>
        <end position="83"/>
    </location>
</feature>
<keyword evidence="1" id="KW-1133">Transmembrane helix</keyword>
<feature type="non-terminal residue" evidence="3">
    <location>
        <position position="1"/>
    </location>
</feature>
<dbReference type="EMBL" id="BARW01015089">
    <property type="protein sequence ID" value="GAI83517.1"/>
    <property type="molecule type" value="Genomic_DNA"/>
</dbReference>
<dbReference type="Pfam" id="PF05188">
    <property type="entry name" value="MutS_II"/>
    <property type="match status" value="1"/>
</dbReference>
<dbReference type="Gene3D" id="3.30.420.110">
    <property type="entry name" value="MutS, connector domain"/>
    <property type="match status" value="1"/>
</dbReference>